<evidence type="ECO:0000313" key="2">
    <source>
        <dbReference type="EMBL" id="EHT9941352.1"/>
    </source>
</evidence>
<dbReference type="EMBL" id="ABBJDF010000031">
    <property type="protein sequence ID" value="EHT9941352.1"/>
    <property type="molecule type" value="Genomic_DNA"/>
</dbReference>
<dbReference type="AlphaFoldDB" id="A0A0K2CS60"/>
<gene>
    <name evidence="1" type="primary">traE</name>
    <name evidence="3" type="ORF">I9Y29_004299</name>
    <name evidence="2" type="ORF">KY227_004499</name>
    <name evidence="1" type="ORF">p112298KPC_115</name>
</gene>
<dbReference type="GeneID" id="87003614"/>
<reference evidence="3" key="2">
    <citation type="journal article" date="2018" name="Genome Biol.">
        <title>SKESA: strategic k-mer extension for scrupulous assemblies.</title>
        <authorList>
            <person name="Souvorov A."/>
            <person name="Agarwala R."/>
            <person name="Lipman D.J."/>
        </authorList>
    </citation>
    <scope>NUCLEOTIDE SEQUENCE</scope>
    <source>
        <strain evidence="3">O50</strain>
    </source>
</reference>
<evidence type="ECO:0000313" key="1">
    <source>
        <dbReference type="EMBL" id="ALA08794.1"/>
    </source>
</evidence>
<geneLocation type="plasmid" evidence="1">
    <name>p112298-KPC</name>
</geneLocation>
<proteinExistence type="predicted"/>
<dbReference type="EMBL" id="KP987215">
    <property type="protein sequence ID" value="ALA08794.1"/>
    <property type="molecule type" value="Genomic_DNA"/>
</dbReference>
<sequence length="278" mass="31614">MANSLTAIFTSLLALPDLDRNRIAELLQRNEKKPMQTTSLRMRPGTRQLIDELSGKIGISQSELLNLVIEGSLRDIFLPFSNTALSIIDRFEVLMQAHELDPTDIAELLSSWNVRVSVLQDRERTMDYLSTPLLQALAQWFFVSPDWLLGRNVPTVDTTLARHQWPQTEDALRKIIIPSDENNNDSVIFWTTEHTGEDEYQEQTGILIKKKISSSLLTYFPVLSIIPLVLNKEQKYWKERLLMEHAATGTLRTVTVSKGLSTALEQGITLPALIFKQL</sequence>
<evidence type="ECO:0000313" key="3">
    <source>
        <dbReference type="EMBL" id="HAT3899817.1"/>
    </source>
</evidence>
<reference evidence="3" key="3">
    <citation type="submission" date="2020-09" db="EMBL/GenBank/DDBJ databases">
        <authorList>
            <consortium name="NCBI Pathogen Detection Project"/>
        </authorList>
    </citation>
    <scope>NUCLEOTIDE SEQUENCE</scope>
    <source>
        <strain evidence="3">O50</strain>
    </source>
</reference>
<accession>A0A0K2CS60</accession>
<reference evidence="2" key="4">
    <citation type="submission" date="2021-07" db="EMBL/GenBank/DDBJ databases">
        <authorList>
            <consortium name="Clinical and Environmental Microbiology Branch: Whole genome sequencing antimicrobial resistance pathogens in the healthcare setting"/>
        </authorList>
    </citation>
    <scope>NUCLEOTIDE SEQUENCE</scope>
    <source>
        <strain evidence="2">2021DK-00049</strain>
    </source>
</reference>
<dbReference type="EMBL" id="DACSXJ010000037">
    <property type="protein sequence ID" value="HAT3899817.1"/>
    <property type="molecule type" value="Genomic_DNA"/>
</dbReference>
<name>A0A0K2CS60_CITFR</name>
<keyword evidence="1" id="KW-0614">Plasmid</keyword>
<dbReference type="Proteomes" id="UP000855471">
    <property type="component" value="Unassembled WGS sequence"/>
</dbReference>
<dbReference type="RefSeq" id="WP_048227630.1">
    <property type="nucleotide sequence ID" value="NZ_CM008470.1"/>
</dbReference>
<reference evidence="1" key="1">
    <citation type="journal article" date="2015" name="J. Antimicrob. Chemother.">
        <title>Coexistence of a novel KPC-2-encoding MDR plasmid and an NDM-1-encoding pNDM-HN380-like plasmid in a clinical isolate of Citrobacter freundii.</title>
        <authorList>
            <person name="Feng J."/>
            <person name="Qiu Y."/>
            <person name="Yin Z."/>
            <person name="Chen W."/>
            <person name="Yang H."/>
            <person name="Yang W."/>
            <person name="Wang J."/>
            <person name="Gao Y."/>
            <person name="Zhou D."/>
        </authorList>
    </citation>
    <scope>NUCLEOTIDE SEQUENCE</scope>
    <source>
        <strain evidence="1">112298</strain>
        <plasmid evidence="1">p112298-KPC</plasmid>
    </source>
</reference>
<organism evidence="1">
    <name type="scientific">Citrobacter freundii</name>
    <dbReference type="NCBI Taxonomy" id="546"/>
    <lineage>
        <taxon>Bacteria</taxon>
        <taxon>Pseudomonadati</taxon>
        <taxon>Pseudomonadota</taxon>
        <taxon>Gammaproteobacteria</taxon>
        <taxon>Enterobacterales</taxon>
        <taxon>Enterobacteriaceae</taxon>
        <taxon>Citrobacter</taxon>
        <taxon>Citrobacter freundii complex</taxon>
    </lineage>
</organism>
<protein>
    <submittedName>
        <fullName evidence="1">Conjugative transfer protein trae</fullName>
    </submittedName>
</protein>